<evidence type="ECO:0000259" key="11">
    <source>
        <dbReference type="Pfam" id="PF00464"/>
    </source>
</evidence>
<comment type="pathway">
    <text evidence="9">One-carbon metabolism; tetrahydrofolate interconversion.</text>
</comment>
<dbReference type="PIRSF" id="PIRSF000412">
    <property type="entry name" value="SHMT"/>
    <property type="match status" value="1"/>
</dbReference>
<evidence type="ECO:0000256" key="3">
    <source>
        <dbReference type="ARBA" id="ARBA00022490"/>
    </source>
</evidence>
<keyword evidence="8" id="KW-0045">Antibiotic biosynthesis</keyword>
<evidence type="ECO:0000256" key="7">
    <source>
        <dbReference type="ARBA" id="ARBA00022898"/>
    </source>
</evidence>
<feature type="domain" description="Serine hydroxymethyltransferase-like" evidence="11">
    <location>
        <begin position="5"/>
        <end position="380"/>
    </location>
</feature>
<dbReference type="InterPro" id="IPR015421">
    <property type="entry name" value="PyrdxlP-dep_Trfase_major"/>
</dbReference>
<name>A0ABW5H3C1_9PSEU</name>
<dbReference type="PROSITE" id="PS00096">
    <property type="entry name" value="SHMT"/>
    <property type="match status" value="1"/>
</dbReference>
<dbReference type="InterPro" id="IPR015424">
    <property type="entry name" value="PyrdxlP-dep_Trfase"/>
</dbReference>
<dbReference type="InterPro" id="IPR049943">
    <property type="entry name" value="Ser_HO-MeTrfase-like"/>
</dbReference>
<evidence type="ECO:0000256" key="8">
    <source>
        <dbReference type="ARBA" id="ARBA00023194"/>
    </source>
</evidence>
<feature type="modified residue" description="N6-(pyridoxal phosphate)lysine" evidence="9">
    <location>
        <position position="227"/>
    </location>
</feature>
<dbReference type="EMBL" id="JBHUKS010000006">
    <property type="protein sequence ID" value="MFD2467715.1"/>
    <property type="molecule type" value="Genomic_DNA"/>
</dbReference>
<protein>
    <recommendedName>
        <fullName evidence="9">Serine hydroxymethyltransferase</fullName>
        <shortName evidence="9">SHMT</shortName>
        <shortName evidence="9">Serine methylase</shortName>
        <ecNumber evidence="9">2.1.2.1</ecNumber>
    </recommendedName>
</protein>
<comment type="subcellular location">
    <subcellularLocation>
        <location evidence="9">Cytoplasm</location>
    </subcellularLocation>
</comment>
<dbReference type="Pfam" id="PF00464">
    <property type="entry name" value="SHMT"/>
    <property type="match status" value="1"/>
</dbReference>
<dbReference type="PANTHER" id="PTHR11680:SF50">
    <property type="entry name" value="SERINE HYDROXYMETHYLTRANSFERASE"/>
    <property type="match status" value="1"/>
</dbReference>
<evidence type="ECO:0000256" key="2">
    <source>
        <dbReference type="ARBA" id="ARBA00006376"/>
    </source>
</evidence>
<dbReference type="RefSeq" id="WP_378302689.1">
    <property type="nucleotide sequence ID" value="NZ_JBHUKS010000006.1"/>
</dbReference>
<dbReference type="GO" id="GO:0004372">
    <property type="term" value="F:glycine hydroxymethyltransferase activity"/>
    <property type="evidence" value="ECO:0007669"/>
    <property type="project" value="UniProtKB-EC"/>
</dbReference>
<keyword evidence="13" id="KW-1185">Reference proteome</keyword>
<keyword evidence="7 9" id="KW-0663">Pyridoxal phosphate</keyword>
<comment type="function">
    <text evidence="9">Catalyzes the reversible interconversion of serine and glycine with tetrahydrofolate (THF) serving as the one-carbon carrier. This reaction serves as the major source of one-carbon groups required for the biosynthesis of purines, thymidylate, methionine, and other important biomolecules. Also exhibits THF-independent aldolase activity toward beta-hydroxyamino acids, producing glycine and aldehydes, via a retro-aldol mechanism.</text>
</comment>
<evidence type="ECO:0000256" key="1">
    <source>
        <dbReference type="ARBA" id="ARBA00001933"/>
    </source>
</evidence>
<feature type="region of interest" description="Disordered" evidence="10">
    <location>
        <begin position="346"/>
        <end position="368"/>
    </location>
</feature>
<feature type="binding site" evidence="9">
    <location>
        <position position="242"/>
    </location>
    <ligand>
        <name>(6S)-5,6,7,8-tetrahydrofolate</name>
        <dbReference type="ChEBI" id="CHEBI:57453"/>
    </ligand>
</feature>
<keyword evidence="4 9" id="KW-0554">One-carbon metabolism</keyword>
<comment type="caution">
    <text evidence="12">The sequence shown here is derived from an EMBL/GenBank/DDBJ whole genome shotgun (WGS) entry which is preliminary data.</text>
</comment>
<comment type="cofactor">
    <cofactor evidence="1 9">
        <name>pyridoxal 5'-phosphate</name>
        <dbReference type="ChEBI" id="CHEBI:597326"/>
    </cofactor>
</comment>
<dbReference type="EC" id="2.1.2.1" evidence="9"/>
<dbReference type="InterPro" id="IPR001085">
    <property type="entry name" value="Ser_HO-MeTrfase"/>
</dbReference>
<dbReference type="InterPro" id="IPR015422">
    <property type="entry name" value="PyrdxlP-dep_Trfase_small"/>
</dbReference>
<evidence type="ECO:0000313" key="13">
    <source>
        <dbReference type="Proteomes" id="UP001597483"/>
    </source>
</evidence>
<dbReference type="Gene3D" id="3.90.1150.10">
    <property type="entry name" value="Aspartate Aminotransferase, domain 1"/>
    <property type="match status" value="1"/>
</dbReference>
<feature type="binding site" evidence="9">
    <location>
        <begin position="122"/>
        <end position="124"/>
    </location>
    <ligand>
        <name>(6S)-5,6,7,8-tetrahydrofolate</name>
        <dbReference type="ChEBI" id="CHEBI:57453"/>
    </ligand>
</feature>
<comment type="caution">
    <text evidence="9">Lacks conserved residue(s) required for the propagation of feature annotation.</text>
</comment>
<reference evidence="13" key="1">
    <citation type="journal article" date="2019" name="Int. J. Syst. Evol. Microbiol.">
        <title>The Global Catalogue of Microorganisms (GCM) 10K type strain sequencing project: providing services to taxonomists for standard genome sequencing and annotation.</title>
        <authorList>
            <consortium name="The Broad Institute Genomics Platform"/>
            <consortium name="The Broad Institute Genome Sequencing Center for Infectious Disease"/>
            <person name="Wu L."/>
            <person name="Ma J."/>
        </authorList>
    </citation>
    <scope>NUCLEOTIDE SEQUENCE [LARGE SCALE GENOMIC DNA]</scope>
    <source>
        <strain evidence="13">CGMCC 4.7641</strain>
    </source>
</reference>
<sequence length="420" mass="45355">MRDRLRQYDPEIFEAILGEERRQQTELELIPSENYTYPEVLAALGTVFTNKYSEGYPGNRYYGGQTYTDVIERLATARARELFRAEHANVQALSGAAMNQVVYYGLLQPGDAILAMDLTHGGHLTHGSPVSHMSRVFDFHRYRTDADGRVDFDEVRRIAGEVRPKLVLCGHSSYPRELDYAGFKRVADEVGALTMADVSHVGGLIAGGALPNPLDAGFDVVTTTTHKSLRGPRGGLVLSKAEFGKRIDKSVFPGLQGGPHMHTIAAIAVALKKAAEPEFREYAARTLANAQALAGRLIEHGAELVTGGTDNHLIVVNTVASFGLQGREAQQALEEAGLATNKQLIPDDPLSAQRTSGVRLGTPAPTTRGMGEAEMVAVADLFVRAVRGKDDADEVKAVRAEVQQLCARFPAPGPISAAKS</sequence>
<evidence type="ECO:0000256" key="9">
    <source>
        <dbReference type="HAMAP-Rule" id="MF_00051"/>
    </source>
</evidence>
<feature type="site" description="Plays an important role in substrate specificity" evidence="9">
    <location>
        <position position="226"/>
    </location>
</feature>
<comment type="subunit">
    <text evidence="9">Homodimer.</text>
</comment>
<dbReference type="PANTHER" id="PTHR11680">
    <property type="entry name" value="SERINE HYDROXYMETHYLTRANSFERASE"/>
    <property type="match status" value="1"/>
</dbReference>
<keyword evidence="3 9" id="KW-0963">Cytoplasm</keyword>
<proteinExistence type="inferred from homology"/>
<comment type="similarity">
    <text evidence="2 9">Belongs to the SHMT family.</text>
</comment>
<dbReference type="SUPFAM" id="SSF53383">
    <property type="entry name" value="PLP-dependent transferases"/>
    <property type="match status" value="1"/>
</dbReference>
<dbReference type="InterPro" id="IPR039429">
    <property type="entry name" value="SHMT-like_dom"/>
</dbReference>
<comment type="pathway">
    <text evidence="9">Amino-acid biosynthesis; glycine biosynthesis; glycine from L-serine: step 1/1.</text>
</comment>
<evidence type="ECO:0000313" key="12">
    <source>
        <dbReference type="EMBL" id="MFD2467715.1"/>
    </source>
</evidence>
<dbReference type="Gene3D" id="3.40.640.10">
    <property type="entry name" value="Type I PLP-dependent aspartate aminotransferase-like (Major domain)"/>
    <property type="match status" value="1"/>
</dbReference>
<feature type="binding site" evidence="9">
    <location>
        <position position="118"/>
    </location>
    <ligand>
        <name>(6S)-5,6,7,8-tetrahydrofolate</name>
        <dbReference type="ChEBI" id="CHEBI:57453"/>
    </ligand>
</feature>
<accession>A0ABW5H3C1</accession>
<organism evidence="12 13">
    <name type="scientific">Amycolatopsis silviterrae</name>
    <dbReference type="NCBI Taxonomy" id="1656914"/>
    <lineage>
        <taxon>Bacteria</taxon>
        <taxon>Bacillati</taxon>
        <taxon>Actinomycetota</taxon>
        <taxon>Actinomycetes</taxon>
        <taxon>Pseudonocardiales</taxon>
        <taxon>Pseudonocardiaceae</taxon>
        <taxon>Amycolatopsis</taxon>
    </lineage>
</organism>
<keyword evidence="6 9" id="KW-0808">Transferase</keyword>
<keyword evidence="5 9" id="KW-0028">Amino-acid biosynthesis</keyword>
<evidence type="ECO:0000256" key="4">
    <source>
        <dbReference type="ARBA" id="ARBA00022563"/>
    </source>
</evidence>
<dbReference type="NCBIfam" id="NF000586">
    <property type="entry name" value="PRK00011.1"/>
    <property type="match status" value="1"/>
</dbReference>
<evidence type="ECO:0000256" key="6">
    <source>
        <dbReference type="ARBA" id="ARBA00022679"/>
    </source>
</evidence>
<comment type="catalytic activity">
    <reaction evidence="9">
        <text>(6R)-5,10-methylene-5,6,7,8-tetrahydrofolate + glycine + H2O = (6S)-5,6,7,8-tetrahydrofolate + L-serine</text>
        <dbReference type="Rhea" id="RHEA:15481"/>
        <dbReference type="ChEBI" id="CHEBI:15377"/>
        <dbReference type="ChEBI" id="CHEBI:15636"/>
        <dbReference type="ChEBI" id="CHEBI:33384"/>
        <dbReference type="ChEBI" id="CHEBI:57305"/>
        <dbReference type="ChEBI" id="CHEBI:57453"/>
        <dbReference type="EC" id="2.1.2.1"/>
    </reaction>
</comment>
<dbReference type="CDD" id="cd00378">
    <property type="entry name" value="SHMT"/>
    <property type="match status" value="1"/>
</dbReference>
<dbReference type="Proteomes" id="UP001597483">
    <property type="component" value="Unassembled WGS sequence"/>
</dbReference>
<evidence type="ECO:0000256" key="10">
    <source>
        <dbReference type="SAM" id="MobiDB-lite"/>
    </source>
</evidence>
<gene>
    <name evidence="9 12" type="primary">glyA</name>
    <name evidence="12" type="ORF">ACFSVL_09945</name>
</gene>
<evidence type="ECO:0000256" key="5">
    <source>
        <dbReference type="ARBA" id="ARBA00022605"/>
    </source>
</evidence>
<dbReference type="InterPro" id="IPR019798">
    <property type="entry name" value="Ser_HO-MeTrfase_PLP_BS"/>
</dbReference>
<dbReference type="HAMAP" id="MF_00051">
    <property type="entry name" value="SHMT"/>
    <property type="match status" value="1"/>
</dbReference>